<dbReference type="AlphaFoldDB" id="A0A151P3S4"/>
<protein>
    <submittedName>
        <fullName evidence="2">Uncharacterized protein</fullName>
    </submittedName>
</protein>
<accession>A0A151P3S4</accession>
<dbReference type="Proteomes" id="UP000050525">
    <property type="component" value="Unassembled WGS sequence"/>
</dbReference>
<feature type="region of interest" description="Disordered" evidence="1">
    <location>
        <begin position="47"/>
        <end position="71"/>
    </location>
</feature>
<name>A0A151P3S4_ALLMI</name>
<dbReference type="EMBL" id="AKHW03001146">
    <property type="protein sequence ID" value="KYO43579.1"/>
    <property type="molecule type" value="Genomic_DNA"/>
</dbReference>
<gene>
    <name evidence="2" type="ORF">Y1Q_0013603</name>
</gene>
<sequence>MENVKQVQRPLTTEKLCRLCSCTWERGLSWQPRCGLRVAATQSWDPVDTAALQKEDPGSDPPPGQVSGFTD</sequence>
<organism evidence="2 3">
    <name type="scientific">Alligator mississippiensis</name>
    <name type="common">American alligator</name>
    <dbReference type="NCBI Taxonomy" id="8496"/>
    <lineage>
        <taxon>Eukaryota</taxon>
        <taxon>Metazoa</taxon>
        <taxon>Chordata</taxon>
        <taxon>Craniata</taxon>
        <taxon>Vertebrata</taxon>
        <taxon>Euteleostomi</taxon>
        <taxon>Archelosauria</taxon>
        <taxon>Archosauria</taxon>
        <taxon>Crocodylia</taxon>
        <taxon>Alligatoridae</taxon>
        <taxon>Alligatorinae</taxon>
        <taxon>Alligator</taxon>
    </lineage>
</organism>
<evidence type="ECO:0000313" key="3">
    <source>
        <dbReference type="Proteomes" id="UP000050525"/>
    </source>
</evidence>
<comment type="caution">
    <text evidence="2">The sequence shown here is derived from an EMBL/GenBank/DDBJ whole genome shotgun (WGS) entry which is preliminary data.</text>
</comment>
<evidence type="ECO:0000313" key="2">
    <source>
        <dbReference type="EMBL" id="KYO43579.1"/>
    </source>
</evidence>
<evidence type="ECO:0000256" key="1">
    <source>
        <dbReference type="SAM" id="MobiDB-lite"/>
    </source>
</evidence>
<keyword evidence="3" id="KW-1185">Reference proteome</keyword>
<proteinExistence type="predicted"/>
<reference evidence="2 3" key="1">
    <citation type="journal article" date="2012" name="Genome Biol.">
        <title>Sequencing three crocodilian genomes to illuminate the evolution of archosaurs and amniotes.</title>
        <authorList>
            <person name="St John J.A."/>
            <person name="Braun E.L."/>
            <person name="Isberg S.R."/>
            <person name="Miles L.G."/>
            <person name="Chong A.Y."/>
            <person name="Gongora J."/>
            <person name="Dalzell P."/>
            <person name="Moran C."/>
            <person name="Bed'hom B."/>
            <person name="Abzhanov A."/>
            <person name="Burgess S.C."/>
            <person name="Cooksey A.M."/>
            <person name="Castoe T.A."/>
            <person name="Crawford N.G."/>
            <person name="Densmore L.D."/>
            <person name="Drew J.C."/>
            <person name="Edwards S.V."/>
            <person name="Faircloth B.C."/>
            <person name="Fujita M.K."/>
            <person name="Greenwold M.J."/>
            <person name="Hoffmann F.G."/>
            <person name="Howard J.M."/>
            <person name="Iguchi T."/>
            <person name="Janes D.E."/>
            <person name="Khan S.Y."/>
            <person name="Kohno S."/>
            <person name="de Koning A.J."/>
            <person name="Lance S.L."/>
            <person name="McCarthy F.M."/>
            <person name="McCormack J.E."/>
            <person name="Merchant M.E."/>
            <person name="Peterson D.G."/>
            <person name="Pollock D.D."/>
            <person name="Pourmand N."/>
            <person name="Raney B.J."/>
            <person name="Roessler K.A."/>
            <person name="Sanford J.R."/>
            <person name="Sawyer R.H."/>
            <person name="Schmidt C.J."/>
            <person name="Triplett E.W."/>
            <person name="Tuberville T.D."/>
            <person name="Venegas-Anaya M."/>
            <person name="Howard J.T."/>
            <person name="Jarvis E.D."/>
            <person name="Guillette L.J.Jr."/>
            <person name="Glenn T.C."/>
            <person name="Green R.E."/>
            <person name="Ray D.A."/>
        </authorList>
    </citation>
    <scope>NUCLEOTIDE SEQUENCE [LARGE SCALE GENOMIC DNA]</scope>
    <source>
        <strain evidence="2">KSC_2009_1</strain>
    </source>
</reference>